<dbReference type="EMBL" id="KI979524">
    <property type="protein sequence ID" value="EXK76378.1"/>
    <property type="molecule type" value="Genomic_DNA"/>
</dbReference>
<dbReference type="Proteomes" id="UP000030663">
    <property type="component" value="Unassembled WGS sequence"/>
</dbReference>
<dbReference type="EMBL" id="JH658684">
    <property type="protein sequence ID" value="EXK76777.1"/>
    <property type="molecule type" value="Genomic_DNA"/>
</dbReference>
<dbReference type="HOGENOM" id="CLU_196952_0_0_1"/>
<keyword evidence="3" id="KW-1185">Reference proteome</keyword>
<reference evidence="1 3" key="1">
    <citation type="submission" date="2011-11" db="EMBL/GenBank/DDBJ databases">
        <title>The Genome Sequence of Fusarium oxysporum PHW815.</title>
        <authorList>
            <consortium name="The Broad Institute Genome Sequencing Platform"/>
            <person name="Ma L.-J."/>
            <person name="Gale L.R."/>
            <person name="Schwartz D.C."/>
            <person name="Zhou S."/>
            <person name="Corby-Kistler H."/>
            <person name="Young S.K."/>
            <person name="Zeng Q."/>
            <person name="Gargeya S."/>
            <person name="Fitzgerald M."/>
            <person name="Haas B."/>
            <person name="Abouelleil A."/>
            <person name="Alvarado L."/>
            <person name="Arachchi H.M."/>
            <person name="Berlin A."/>
            <person name="Brown A."/>
            <person name="Chapman S.B."/>
            <person name="Chen Z."/>
            <person name="Dunbar C."/>
            <person name="Freedman E."/>
            <person name="Gearin G."/>
            <person name="Goldberg J."/>
            <person name="Griggs A."/>
            <person name="Gujja S."/>
            <person name="Heiman D."/>
            <person name="Howarth C."/>
            <person name="Larson L."/>
            <person name="Lui A."/>
            <person name="MacDonald P.J.P."/>
            <person name="Montmayeur A."/>
            <person name="Murphy C."/>
            <person name="Neiman D."/>
            <person name="Pearson M."/>
            <person name="Priest M."/>
            <person name="Roberts A."/>
            <person name="Saif S."/>
            <person name="Shea T."/>
            <person name="Shenoy N."/>
            <person name="Sisk P."/>
            <person name="Stolte C."/>
            <person name="Sykes S."/>
            <person name="Wortman J."/>
            <person name="Nusbaum C."/>
            <person name="Birren B."/>
        </authorList>
    </citation>
    <scope>NUCLEOTIDE SEQUENCE [LARGE SCALE GENOMIC DNA]</scope>
    <source>
        <strain evidence="1 3">54005</strain>
    </source>
</reference>
<gene>
    <name evidence="2" type="ORF">FOQG_18496</name>
    <name evidence="1" type="ORF">FOQG_18881</name>
</gene>
<evidence type="ECO:0000313" key="2">
    <source>
        <dbReference type="EMBL" id="EXK76777.1"/>
    </source>
</evidence>
<evidence type="ECO:0000313" key="1">
    <source>
        <dbReference type="EMBL" id="EXK76378.1"/>
    </source>
</evidence>
<reference evidence="1" key="2">
    <citation type="submission" date="2014-02" db="EMBL/GenBank/DDBJ databases">
        <title>Annotation of the Genome Sequence of Fusarium oxysporum PHW815.</title>
        <authorList>
            <consortium name="The Broad Institute Genomics Platform"/>
            <person name="Ma L.-J."/>
            <person name="Corby-Kistler H."/>
            <person name="Broz K."/>
            <person name="Gale L.R."/>
            <person name="Jonkers W."/>
            <person name="O'Donnell K."/>
            <person name="Ploetz R."/>
            <person name="Steinberg C."/>
            <person name="Schwartz D.C."/>
            <person name="VanEtten H."/>
            <person name="Zhou S."/>
            <person name="Young S.K."/>
            <person name="Zeng Q."/>
            <person name="Gargeya S."/>
            <person name="Fitzgerald M."/>
            <person name="Abouelleil A."/>
            <person name="Alvarado L."/>
            <person name="Chapman S.B."/>
            <person name="Gainer-Dewar J."/>
            <person name="Goldberg J."/>
            <person name="Griggs A."/>
            <person name="Gujja S."/>
            <person name="Hansen M."/>
            <person name="Howarth C."/>
            <person name="Imamovic A."/>
            <person name="Ireland A."/>
            <person name="Larimer J."/>
            <person name="McCowan C."/>
            <person name="Murphy C."/>
            <person name="Pearson M."/>
            <person name="Poon T.W."/>
            <person name="Priest M."/>
            <person name="Roberts A."/>
            <person name="Saif S."/>
            <person name="Shea T."/>
            <person name="Sykes S."/>
            <person name="Wortman J."/>
            <person name="Nusbaum C."/>
            <person name="Birren B."/>
        </authorList>
    </citation>
    <scope>NUCLEOTIDE SEQUENCE</scope>
    <source>
        <strain evidence="1">54005</strain>
    </source>
</reference>
<name>X0BC27_FUSOX</name>
<accession>X0BC27</accession>
<sequence>MMKGVESSSLRRRTMSVVLHLGPAVACGYPTISLCKNLASRIAQSKPTVTSMLWRRLRDQL</sequence>
<organism evidence="1 3">
    <name type="scientific">Fusarium oxysporum f. sp. raphani 54005</name>
    <dbReference type="NCBI Taxonomy" id="1089458"/>
    <lineage>
        <taxon>Eukaryota</taxon>
        <taxon>Fungi</taxon>
        <taxon>Dikarya</taxon>
        <taxon>Ascomycota</taxon>
        <taxon>Pezizomycotina</taxon>
        <taxon>Sordariomycetes</taxon>
        <taxon>Hypocreomycetidae</taxon>
        <taxon>Hypocreales</taxon>
        <taxon>Nectriaceae</taxon>
        <taxon>Fusarium</taxon>
        <taxon>Fusarium oxysporum species complex</taxon>
    </lineage>
</organism>
<protein>
    <submittedName>
        <fullName evidence="1">Uncharacterized protein</fullName>
    </submittedName>
</protein>
<proteinExistence type="predicted"/>
<dbReference type="AlphaFoldDB" id="X0BC27"/>
<evidence type="ECO:0000313" key="3">
    <source>
        <dbReference type="Proteomes" id="UP000030663"/>
    </source>
</evidence>